<keyword evidence="3" id="KW-1185">Reference proteome</keyword>
<protein>
    <recommendedName>
        <fullName evidence="4">DUF1269 domain-containing protein</fullName>
    </recommendedName>
</protein>
<keyword evidence="1" id="KW-0472">Membrane</keyword>
<sequence>MANFTVWKFDTPEGAGRAASIVKDAAGDGLVTLVDHAVVSWPEGAEHPETHGINDDAAKSGGWGALWGLLIGALFFIPVIGAVAGAAIAGLSRALSDVGIRKEDLVKIKEEVVPGTSALFLVLEQTDTDRFAERLHGLKATLVSSNLSDTETRELKERFGS</sequence>
<evidence type="ECO:0000256" key="1">
    <source>
        <dbReference type="SAM" id="Phobius"/>
    </source>
</evidence>
<name>A0A168FQY3_9MICO</name>
<dbReference type="STRING" id="1300344.I598_2811"/>
<keyword evidence="1" id="KW-1133">Transmembrane helix</keyword>
<dbReference type="PATRIC" id="fig|1300344.3.peg.2825"/>
<evidence type="ECO:0008006" key="4">
    <source>
        <dbReference type="Google" id="ProtNLM"/>
    </source>
</evidence>
<evidence type="ECO:0000313" key="2">
    <source>
        <dbReference type="EMBL" id="ANC32330.1"/>
    </source>
</evidence>
<dbReference type="OrthoDB" id="5244321at2"/>
<dbReference type="Proteomes" id="UP000076794">
    <property type="component" value="Chromosome"/>
</dbReference>
<dbReference type="EMBL" id="CP014209">
    <property type="protein sequence ID" value="ANC32330.1"/>
    <property type="molecule type" value="Genomic_DNA"/>
</dbReference>
<organism evidence="2 3">
    <name type="scientific">Isoptericola dokdonensis DS-3</name>
    <dbReference type="NCBI Taxonomy" id="1300344"/>
    <lineage>
        <taxon>Bacteria</taxon>
        <taxon>Bacillati</taxon>
        <taxon>Actinomycetota</taxon>
        <taxon>Actinomycetes</taxon>
        <taxon>Micrococcales</taxon>
        <taxon>Promicromonosporaceae</taxon>
        <taxon>Isoptericola</taxon>
    </lineage>
</organism>
<evidence type="ECO:0000313" key="3">
    <source>
        <dbReference type="Proteomes" id="UP000076794"/>
    </source>
</evidence>
<dbReference type="RefSeq" id="WP_068203466.1">
    <property type="nucleotide sequence ID" value="NZ_CP014209.1"/>
</dbReference>
<accession>A0A168FQY3</accession>
<dbReference type="AlphaFoldDB" id="A0A168FQY3"/>
<reference evidence="2 3" key="1">
    <citation type="submission" date="2016-01" db="EMBL/GenBank/DDBJ databases">
        <title>Complete genome sequence of a soil Actinobacterium, Isoptericola dokdonensis DS-3.</title>
        <authorList>
            <person name="Kwon S.-K."/>
            <person name="Kim J.F."/>
        </authorList>
    </citation>
    <scope>NUCLEOTIDE SEQUENCE [LARGE SCALE GENOMIC DNA]</scope>
    <source>
        <strain evidence="2 3">DS-3</strain>
    </source>
</reference>
<keyword evidence="1" id="KW-0812">Transmembrane</keyword>
<gene>
    <name evidence="2" type="ORF">I598_2811</name>
</gene>
<dbReference type="Pfam" id="PF06897">
    <property type="entry name" value="DUF1269"/>
    <property type="match status" value="1"/>
</dbReference>
<proteinExistence type="predicted"/>
<feature type="transmembrane region" description="Helical" evidence="1">
    <location>
        <begin position="65"/>
        <end position="91"/>
    </location>
</feature>
<dbReference type="KEGG" id="ido:I598_2811"/>
<dbReference type="InterPro" id="IPR009200">
    <property type="entry name" value="DUF1269_membrane"/>
</dbReference>